<dbReference type="EMBL" id="CM042041">
    <property type="protein sequence ID" value="KAI3713084.1"/>
    <property type="molecule type" value="Genomic_DNA"/>
</dbReference>
<evidence type="ECO:0000313" key="1">
    <source>
        <dbReference type="EMBL" id="KAI3713084.1"/>
    </source>
</evidence>
<organism evidence="1 2">
    <name type="scientific">Smallanthus sonchifolius</name>
    <dbReference type="NCBI Taxonomy" id="185202"/>
    <lineage>
        <taxon>Eukaryota</taxon>
        <taxon>Viridiplantae</taxon>
        <taxon>Streptophyta</taxon>
        <taxon>Embryophyta</taxon>
        <taxon>Tracheophyta</taxon>
        <taxon>Spermatophyta</taxon>
        <taxon>Magnoliopsida</taxon>
        <taxon>eudicotyledons</taxon>
        <taxon>Gunneridae</taxon>
        <taxon>Pentapetalae</taxon>
        <taxon>asterids</taxon>
        <taxon>campanulids</taxon>
        <taxon>Asterales</taxon>
        <taxon>Asteraceae</taxon>
        <taxon>Asteroideae</taxon>
        <taxon>Heliantheae alliance</taxon>
        <taxon>Millerieae</taxon>
        <taxon>Smallanthus</taxon>
    </lineage>
</organism>
<comment type="caution">
    <text evidence="1">The sequence shown here is derived from an EMBL/GenBank/DDBJ whole genome shotgun (WGS) entry which is preliminary data.</text>
</comment>
<accession>A0ACB9AS60</accession>
<keyword evidence="2" id="KW-1185">Reference proteome</keyword>
<protein>
    <submittedName>
        <fullName evidence="1">Uncharacterized protein</fullName>
    </submittedName>
</protein>
<reference evidence="2" key="1">
    <citation type="journal article" date="2022" name="Mol. Ecol. Resour.">
        <title>The genomes of chicory, endive, great burdock and yacon provide insights into Asteraceae palaeo-polyploidization history and plant inulin production.</title>
        <authorList>
            <person name="Fan W."/>
            <person name="Wang S."/>
            <person name="Wang H."/>
            <person name="Wang A."/>
            <person name="Jiang F."/>
            <person name="Liu H."/>
            <person name="Zhao H."/>
            <person name="Xu D."/>
            <person name="Zhang Y."/>
        </authorList>
    </citation>
    <scope>NUCLEOTIDE SEQUENCE [LARGE SCALE GENOMIC DNA]</scope>
    <source>
        <strain evidence="2">cv. Yunnan</strain>
    </source>
</reference>
<name>A0ACB9AS60_9ASTR</name>
<gene>
    <name evidence="1" type="ORF">L1987_71655</name>
</gene>
<dbReference type="Proteomes" id="UP001056120">
    <property type="component" value="Linkage Group LG24"/>
</dbReference>
<reference evidence="1 2" key="2">
    <citation type="journal article" date="2022" name="Mol. Ecol. Resour.">
        <title>The genomes of chicory, endive, great burdock and yacon provide insights into Asteraceae paleo-polyploidization history and plant inulin production.</title>
        <authorList>
            <person name="Fan W."/>
            <person name="Wang S."/>
            <person name="Wang H."/>
            <person name="Wang A."/>
            <person name="Jiang F."/>
            <person name="Liu H."/>
            <person name="Zhao H."/>
            <person name="Xu D."/>
            <person name="Zhang Y."/>
        </authorList>
    </citation>
    <scope>NUCLEOTIDE SEQUENCE [LARGE SCALE GENOMIC DNA]</scope>
    <source>
        <strain evidence="2">cv. Yunnan</strain>
        <tissue evidence="1">Leaves</tissue>
    </source>
</reference>
<evidence type="ECO:0000313" key="2">
    <source>
        <dbReference type="Proteomes" id="UP001056120"/>
    </source>
</evidence>
<proteinExistence type="predicted"/>
<sequence>MLVKRYSLAENSSFEYALLVKASVLFWDAFCACEKLLLVHMYRLDIGSLIEVVPGLLHIFLLTGAVTDGAIAGSAAVCVYPSLAPDKKLACKLNNIKLALGSGLIHEGKKNWLSHDEVLKRMDSHDS</sequence>